<keyword evidence="11 14" id="KW-0472">Membrane</keyword>
<comment type="similarity">
    <text evidence="3 13">Belongs to the ABC-3 integral membrane protein family.</text>
</comment>
<keyword evidence="9 14" id="KW-1133">Transmembrane helix</keyword>
<dbReference type="GO" id="GO:0006829">
    <property type="term" value="P:zinc ion transport"/>
    <property type="evidence" value="ECO:0007669"/>
    <property type="project" value="UniProtKB-KW"/>
</dbReference>
<evidence type="ECO:0000313" key="16">
    <source>
        <dbReference type="Proteomes" id="UP000198728"/>
    </source>
</evidence>
<evidence type="ECO:0000256" key="9">
    <source>
        <dbReference type="ARBA" id="ARBA00022989"/>
    </source>
</evidence>
<evidence type="ECO:0000256" key="5">
    <source>
        <dbReference type="ARBA" id="ARBA00022475"/>
    </source>
</evidence>
<keyword evidence="8" id="KW-0864">Zinc transport</keyword>
<evidence type="ECO:0000256" key="12">
    <source>
        <dbReference type="ARBA" id="ARBA00040080"/>
    </source>
</evidence>
<evidence type="ECO:0000256" key="11">
    <source>
        <dbReference type="ARBA" id="ARBA00023136"/>
    </source>
</evidence>
<organism evidence="15 16">
    <name type="scientific">Tropicimonas isoalkanivorans</name>
    <dbReference type="NCBI Taxonomy" id="441112"/>
    <lineage>
        <taxon>Bacteria</taxon>
        <taxon>Pseudomonadati</taxon>
        <taxon>Pseudomonadota</taxon>
        <taxon>Alphaproteobacteria</taxon>
        <taxon>Rhodobacterales</taxon>
        <taxon>Roseobacteraceae</taxon>
        <taxon>Tropicimonas</taxon>
    </lineage>
</organism>
<keyword evidence="7" id="KW-0862">Zinc</keyword>
<feature type="transmembrane region" description="Helical" evidence="14">
    <location>
        <begin position="6"/>
        <end position="29"/>
    </location>
</feature>
<feature type="transmembrane region" description="Helical" evidence="14">
    <location>
        <begin position="128"/>
        <end position="151"/>
    </location>
</feature>
<keyword evidence="6 13" id="KW-0812">Transmembrane</keyword>
<feature type="transmembrane region" description="Helical" evidence="14">
    <location>
        <begin position="41"/>
        <end position="68"/>
    </location>
</feature>
<dbReference type="Gene3D" id="1.10.3470.10">
    <property type="entry name" value="ABC transporter involved in vitamin B12 uptake, BtuC"/>
    <property type="match status" value="1"/>
</dbReference>
<comment type="subcellular location">
    <subcellularLocation>
        <location evidence="2 13">Cell membrane</location>
        <topology evidence="2 13">Multi-pass membrane protein</topology>
    </subcellularLocation>
</comment>
<protein>
    <recommendedName>
        <fullName evidence="12">High-affinity zinc uptake system membrane protein ZnuB</fullName>
    </recommendedName>
</protein>
<dbReference type="GO" id="GO:0010043">
    <property type="term" value="P:response to zinc ion"/>
    <property type="evidence" value="ECO:0007669"/>
    <property type="project" value="TreeGrafter"/>
</dbReference>
<evidence type="ECO:0000313" key="15">
    <source>
        <dbReference type="EMBL" id="SFC01984.1"/>
    </source>
</evidence>
<evidence type="ECO:0000256" key="10">
    <source>
        <dbReference type="ARBA" id="ARBA00023065"/>
    </source>
</evidence>
<dbReference type="OrthoDB" id="9783937at2"/>
<evidence type="ECO:0000256" key="13">
    <source>
        <dbReference type="RuleBase" id="RU003943"/>
    </source>
</evidence>
<dbReference type="RefSeq" id="WP_093359623.1">
    <property type="nucleotide sequence ID" value="NZ_FOLG01000002.1"/>
</dbReference>
<name>A0A1I1FRL5_9RHOB</name>
<evidence type="ECO:0000256" key="4">
    <source>
        <dbReference type="ARBA" id="ARBA00022448"/>
    </source>
</evidence>
<evidence type="ECO:0000256" key="6">
    <source>
        <dbReference type="ARBA" id="ARBA00022692"/>
    </source>
</evidence>
<dbReference type="Proteomes" id="UP000198728">
    <property type="component" value="Unassembled WGS sequence"/>
</dbReference>
<dbReference type="GO" id="GO:0055085">
    <property type="term" value="P:transmembrane transport"/>
    <property type="evidence" value="ECO:0007669"/>
    <property type="project" value="InterPro"/>
</dbReference>
<feature type="transmembrane region" description="Helical" evidence="14">
    <location>
        <begin position="212"/>
        <end position="235"/>
    </location>
</feature>
<reference evidence="15 16" key="1">
    <citation type="submission" date="2016-10" db="EMBL/GenBank/DDBJ databases">
        <authorList>
            <person name="de Groot N.N."/>
        </authorList>
    </citation>
    <scope>NUCLEOTIDE SEQUENCE [LARGE SCALE GENOMIC DNA]</scope>
    <source>
        <strain evidence="15 16">DSM 19548</strain>
    </source>
</reference>
<sequence>MLDDFMFRAALAGVGTAVAAAPLGCFVVWRRLAYFGDATAHAAILGVALALALDVSIFGGVVVAALAMGTVVSTLSGRGFAADTVLGVLAHSALAFGLVAVSFLSGVQVDLMGYLLGDILAVSRTDLLLIWGGAGVIVALIGLRWSALLTATVGPDLAMASGIDPRREQMVLTFSLALTVAIAIKVVGVLLIAALLVIPAATARGLARTPEAMALSAGATGSVAAVGGLGGSFMLDTPTGPTIVCLAALMFVVSVLLSGLQRTH</sequence>
<dbReference type="PANTHER" id="PTHR30477">
    <property type="entry name" value="ABC-TRANSPORTER METAL-BINDING PROTEIN"/>
    <property type="match status" value="1"/>
</dbReference>
<dbReference type="AlphaFoldDB" id="A0A1I1FRL5"/>
<feature type="transmembrane region" description="Helical" evidence="14">
    <location>
        <begin position="171"/>
        <end position="200"/>
    </location>
</feature>
<dbReference type="STRING" id="441112.SAMN04488094_102257"/>
<comment type="function">
    <text evidence="1">Involved in the high-affinity zinc uptake transport system.</text>
</comment>
<keyword evidence="4 13" id="KW-0813">Transport</keyword>
<evidence type="ECO:0000256" key="2">
    <source>
        <dbReference type="ARBA" id="ARBA00004651"/>
    </source>
</evidence>
<keyword evidence="10" id="KW-0406">Ion transport</keyword>
<feature type="transmembrane region" description="Helical" evidence="14">
    <location>
        <begin position="241"/>
        <end position="260"/>
    </location>
</feature>
<dbReference type="InterPro" id="IPR037294">
    <property type="entry name" value="ABC_BtuC-like"/>
</dbReference>
<evidence type="ECO:0000256" key="1">
    <source>
        <dbReference type="ARBA" id="ARBA00002313"/>
    </source>
</evidence>
<dbReference type="GO" id="GO:0043190">
    <property type="term" value="C:ATP-binding cassette (ABC) transporter complex"/>
    <property type="evidence" value="ECO:0007669"/>
    <property type="project" value="InterPro"/>
</dbReference>
<evidence type="ECO:0000256" key="8">
    <source>
        <dbReference type="ARBA" id="ARBA00022906"/>
    </source>
</evidence>
<proteinExistence type="inferred from homology"/>
<keyword evidence="16" id="KW-1185">Reference proteome</keyword>
<dbReference type="PANTHER" id="PTHR30477:SF23">
    <property type="entry name" value="HIGH-AFFINITY ZINC UPTAKE SYSTEM MEMBRANE PROTEIN ZNUB"/>
    <property type="match status" value="1"/>
</dbReference>
<evidence type="ECO:0000256" key="14">
    <source>
        <dbReference type="SAM" id="Phobius"/>
    </source>
</evidence>
<gene>
    <name evidence="15" type="ORF">SAMN04488094_102257</name>
</gene>
<evidence type="ECO:0000256" key="3">
    <source>
        <dbReference type="ARBA" id="ARBA00008034"/>
    </source>
</evidence>
<feature type="transmembrane region" description="Helical" evidence="14">
    <location>
        <begin position="88"/>
        <end position="116"/>
    </location>
</feature>
<evidence type="ECO:0000256" key="7">
    <source>
        <dbReference type="ARBA" id="ARBA00022833"/>
    </source>
</evidence>
<keyword evidence="5" id="KW-1003">Cell membrane</keyword>
<accession>A0A1I1FRL5</accession>
<dbReference type="Pfam" id="PF00950">
    <property type="entry name" value="ABC-3"/>
    <property type="match status" value="1"/>
</dbReference>
<dbReference type="SUPFAM" id="SSF81345">
    <property type="entry name" value="ABC transporter involved in vitamin B12 uptake, BtuC"/>
    <property type="match status" value="1"/>
</dbReference>
<dbReference type="EMBL" id="FOLG01000002">
    <property type="protein sequence ID" value="SFC01984.1"/>
    <property type="molecule type" value="Genomic_DNA"/>
</dbReference>
<dbReference type="InterPro" id="IPR001626">
    <property type="entry name" value="ABC_TroCD"/>
</dbReference>